<evidence type="ECO:0000256" key="1">
    <source>
        <dbReference type="ARBA" id="ARBA00000968"/>
    </source>
</evidence>
<organism evidence="10">
    <name type="scientific">bioreactor metagenome</name>
    <dbReference type="NCBI Taxonomy" id="1076179"/>
    <lineage>
        <taxon>unclassified sequences</taxon>
        <taxon>metagenomes</taxon>
        <taxon>ecological metagenomes</taxon>
    </lineage>
</organism>
<evidence type="ECO:0000259" key="9">
    <source>
        <dbReference type="PROSITE" id="PS51177"/>
    </source>
</evidence>
<accession>A0A644XNU7</accession>
<evidence type="ECO:0000256" key="2">
    <source>
        <dbReference type="ARBA" id="ARBA00002803"/>
    </source>
</evidence>
<comment type="function">
    <text evidence="2">Catalyzes the dismutation of two molecules of 6,7-dimethyl-8-ribityllumazine, resulting in the formation of riboflavin and 5-amino-6-(D-ribitylamino)uracil.</text>
</comment>
<dbReference type="SUPFAM" id="SSF63380">
    <property type="entry name" value="Riboflavin synthase domain-like"/>
    <property type="match status" value="2"/>
</dbReference>
<dbReference type="InterPro" id="IPR001783">
    <property type="entry name" value="Lumazine-bd"/>
</dbReference>
<evidence type="ECO:0000256" key="3">
    <source>
        <dbReference type="ARBA" id="ARBA00004887"/>
    </source>
</evidence>
<keyword evidence="6" id="KW-0686">Riboflavin biosynthesis</keyword>
<evidence type="ECO:0000256" key="5">
    <source>
        <dbReference type="ARBA" id="ARBA00013950"/>
    </source>
</evidence>
<dbReference type="FunFam" id="2.40.30.20:FF:000004">
    <property type="entry name" value="Riboflavin synthase, alpha subunit"/>
    <property type="match status" value="1"/>
</dbReference>
<name>A0A644XNU7_9ZZZZ</name>
<dbReference type="PANTHER" id="PTHR21098">
    <property type="entry name" value="RIBOFLAVIN SYNTHASE ALPHA CHAIN"/>
    <property type="match status" value="1"/>
</dbReference>
<dbReference type="AlphaFoldDB" id="A0A644XNU7"/>
<feature type="domain" description="Lumazine-binding" evidence="9">
    <location>
        <begin position="1"/>
        <end position="94"/>
    </location>
</feature>
<dbReference type="InterPro" id="IPR026017">
    <property type="entry name" value="Lumazine-bd_dom"/>
</dbReference>
<dbReference type="NCBIfam" id="NF006767">
    <property type="entry name" value="PRK09289.1"/>
    <property type="match status" value="1"/>
</dbReference>
<dbReference type="Gene3D" id="2.40.30.20">
    <property type="match status" value="2"/>
</dbReference>
<dbReference type="PROSITE" id="PS51177">
    <property type="entry name" value="LUMAZINE_BIND"/>
    <property type="match status" value="2"/>
</dbReference>
<dbReference type="CDD" id="cd00402">
    <property type="entry name" value="Riboflavin_synthase_like"/>
    <property type="match status" value="1"/>
</dbReference>
<dbReference type="GO" id="GO:0004746">
    <property type="term" value="F:riboflavin synthase activity"/>
    <property type="evidence" value="ECO:0007669"/>
    <property type="project" value="UniProtKB-EC"/>
</dbReference>
<feature type="domain" description="Lumazine-binding" evidence="9">
    <location>
        <begin position="95"/>
        <end position="191"/>
    </location>
</feature>
<sequence>MFTGLIEEIGLVLQNIPAAGTLSFRAKTVLEGMRLGDSVAVNGVCLTVTGFDERSFTADVTPETLRRSALGRLHSGDKVNLERPVAANGRFGGHFVSGHIDGTGSIARRKKEGISVVIGIKAPPEIMNLVVEKGSIAIDGISLTVAKADHETFEVSIIPHTGSQTTLTSKSVGDIVNLETDLIGKYVKKFVQGKPGTAKITLDFLQQNGF</sequence>
<gene>
    <name evidence="10" type="primary">ribE_17</name>
    <name evidence="10" type="ORF">SDC9_63866</name>
</gene>
<comment type="caution">
    <text evidence="10">The sequence shown here is derived from an EMBL/GenBank/DDBJ whole genome shotgun (WGS) entry which is preliminary data.</text>
</comment>
<comment type="pathway">
    <text evidence="3">Cofactor biosynthesis; riboflavin biosynthesis; riboflavin from 2-hydroxy-3-oxobutyl phosphate and 5-amino-6-(D-ribitylamino)uracil: step 2/2.</text>
</comment>
<evidence type="ECO:0000256" key="7">
    <source>
        <dbReference type="ARBA" id="ARBA00022679"/>
    </source>
</evidence>
<dbReference type="InterPro" id="IPR017938">
    <property type="entry name" value="Riboflavin_synthase-like_b-brl"/>
</dbReference>
<dbReference type="EMBL" id="VSSQ01002803">
    <property type="protein sequence ID" value="MPM17471.1"/>
    <property type="molecule type" value="Genomic_DNA"/>
</dbReference>
<protein>
    <recommendedName>
        <fullName evidence="5">Riboflavin synthase</fullName>
        <ecNumber evidence="4">2.5.1.9</ecNumber>
    </recommendedName>
</protein>
<keyword evidence="8" id="KW-0677">Repeat</keyword>
<dbReference type="PANTHER" id="PTHR21098:SF12">
    <property type="entry name" value="RIBOFLAVIN SYNTHASE"/>
    <property type="match status" value="1"/>
</dbReference>
<dbReference type="InterPro" id="IPR023366">
    <property type="entry name" value="ATP_synth_asu-like_sf"/>
</dbReference>
<evidence type="ECO:0000256" key="8">
    <source>
        <dbReference type="ARBA" id="ARBA00022737"/>
    </source>
</evidence>
<dbReference type="PIRSF" id="PIRSF000498">
    <property type="entry name" value="Riboflavin_syn_A"/>
    <property type="match status" value="1"/>
</dbReference>
<dbReference type="EC" id="2.5.1.9" evidence="4"/>
<dbReference type="GO" id="GO:0009231">
    <property type="term" value="P:riboflavin biosynthetic process"/>
    <property type="evidence" value="ECO:0007669"/>
    <property type="project" value="UniProtKB-KW"/>
</dbReference>
<evidence type="ECO:0000256" key="6">
    <source>
        <dbReference type="ARBA" id="ARBA00022619"/>
    </source>
</evidence>
<keyword evidence="7 10" id="KW-0808">Transferase</keyword>
<comment type="catalytic activity">
    <reaction evidence="1">
        <text>2 6,7-dimethyl-8-(1-D-ribityl)lumazine + H(+) = 5-amino-6-(D-ribitylamino)uracil + riboflavin</text>
        <dbReference type="Rhea" id="RHEA:20772"/>
        <dbReference type="ChEBI" id="CHEBI:15378"/>
        <dbReference type="ChEBI" id="CHEBI:15934"/>
        <dbReference type="ChEBI" id="CHEBI:57986"/>
        <dbReference type="ChEBI" id="CHEBI:58201"/>
        <dbReference type="EC" id="2.5.1.9"/>
    </reaction>
</comment>
<proteinExistence type="predicted"/>
<evidence type="ECO:0000313" key="10">
    <source>
        <dbReference type="EMBL" id="MPM17471.1"/>
    </source>
</evidence>
<dbReference type="Pfam" id="PF00677">
    <property type="entry name" value="Lum_binding"/>
    <property type="match status" value="2"/>
</dbReference>
<dbReference type="NCBIfam" id="TIGR00187">
    <property type="entry name" value="ribE"/>
    <property type="match status" value="1"/>
</dbReference>
<reference evidence="10" key="1">
    <citation type="submission" date="2019-08" db="EMBL/GenBank/DDBJ databases">
        <authorList>
            <person name="Kucharzyk K."/>
            <person name="Murdoch R.W."/>
            <person name="Higgins S."/>
            <person name="Loffler F."/>
        </authorList>
    </citation>
    <scope>NUCLEOTIDE SEQUENCE</scope>
</reference>
<dbReference type="FunFam" id="2.40.30.20:FF:000003">
    <property type="entry name" value="Riboflavin synthase, alpha subunit"/>
    <property type="match status" value="1"/>
</dbReference>
<evidence type="ECO:0000256" key="4">
    <source>
        <dbReference type="ARBA" id="ARBA00012827"/>
    </source>
</evidence>